<dbReference type="Proteomes" id="UP001596047">
    <property type="component" value="Unassembled WGS sequence"/>
</dbReference>
<evidence type="ECO:0000256" key="3">
    <source>
        <dbReference type="ARBA" id="ARBA00022741"/>
    </source>
</evidence>
<comment type="caution">
    <text evidence="7">The sequence shown here is derived from an EMBL/GenBank/DDBJ whole genome shotgun (WGS) entry which is preliminary data.</text>
</comment>
<organism evidence="7 8">
    <name type="scientific">Paenibacillus solisilvae</name>
    <dbReference type="NCBI Taxonomy" id="2486751"/>
    <lineage>
        <taxon>Bacteria</taxon>
        <taxon>Bacillati</taxon>
        <taxon>Bacillota</taxon>
        <taxon>Bacilli</taxon>
        <taxon>Bacillales</taxon>
        <taxon>Paenibacillaceae</taxon>
        <taxon>Paenibacillus</taxon>
    </lineage>
</organism>
<dbReference type="RefSeq" id="WP_379190927.1">
    <property type="nucleotide sequence ID" value="NZ_JBHSOW010000095.1"/>
</dbReference>
<dbReference type="PROSITE" id="PS50893">
    <property type="entry name" value="ABC_TRANSPORTER_2"/>
    <property type="match status" value="1"/>
</dbReference>
<dbReference type="SMART" id="SM00382">
    <property type="entry name" value="AAA"/>
    <property type="match status" value="1"/>
</dbReference>
<dbReference type="InterPro" id="IPR003593">
    <property type="entry name" value="AAA+_ATPase"/>
</dbReference>
<keyword evidence="2" id="KW-0813">Transport</keyword>
<dbReference type="Gene3D" id="3.40.50.300">
    <property type="entry name" value="P-loop containing nucleotide triphosphate hydrolases"/>
    <property type="match status" value="1"/>
</dbReference>
<keyword evidence="8" id="KW-1185">Reference proteome</keyword>
<reference evidence="8" key="1">
    <citation type="journal article" date="2019" name="Int. J. Syst. Evol. Microbiol.">
        <title>The Global Catalogue of Microorganisms (GCM) 10K type strain sequencing project: providing services to taxonomists for standard genome sequencing and annotation.</title>
        <authorList>
            <consortium name="The Broad Institute Genomics Platform"/>
            <consortium name="The Broad Institute Genome Sequencing Center for Infectious Disease"/>
            <person name="Wu L."/>
            <person name="Ma J."/>
        </authorList>
    </citation>
    <scope>NUCLEOTIDE SEQUENCE [LARGE SCALE GENOMIC DNA]</scope>
    <source>
        <strain evidence="8">CGMCC 1.3240</strain>
    </source>
</reference>
<comment type="similarity">
    <text evidence="1">Belongs to the ABC transporter superfamily.</text>
</comment>
<name>A0ABW0W296_9BACL</name>
<feature type="domain" description="ABC transporter" evidence="6">
    <location>
        <begin position="2"/>
        <end position="232"/>
    </location>
</feature>
<dbReference type="GO" id="GO:0005524">
    <property type="term" value="F:ATP binding"/>
    <property type="evidence" value="ECO:0007669"/>
    <property type="project" value="UniProtKB-KW"/>
</dbReference>
<dbReference type="EMBL" id="JBHSOW010000095">
    <property type="protein sequence ID" value="MFC5652290.1"/>
    <property type="molecule type" value="Genomic_DNA"/>
</dbReference>
<dbReference type="PROSITE" id="PS00211">
    <property type="entry name" value="ABC_TRANSPORTER_1"/>
    <property type="match status" value="1"/>
</dbReference>
<sequence length="232" mass="25731">MLEVKGLVAGYDKVMILRDVNINVQNGEVVSIIGRNGVGKSTFIKTIIGLLKAKSGNVVFKDQNMVGLKPYERAHLGIGYVPQGHGMFPRLTVEENIRMGEQINKQKTAKNYDLVYDFFPKLKTRHKQMAGTLSGGEQAMLAIGRALVGNPDLLLLDEPSEGIQPNLVEQISETIGRINGELGLTVLFVEQNIAMIQKMSHRCYAMDKGSIVGEIPREDLSDYRTIQRYLAV</sequence>
<dbReference type="InterPro" id="IPR052156">
    <property type="entry name" value="BCAA_Transport_ATP-bd_LivF"/>
</dbReference>
<proteinExistence type="inferred from homology"/>
<evidence type="ECO:0000256" key="2">
    <source>
        <dbReference type="ARBA" id="ARBA00022448"/>
    </source>
</evidence>
<gene>
    <name evidence="7" type="ORF">ACFPYJ_24885</name>
</gene>
<dbReference type="InterPro" id="IPR027417">
    <property type="entry name" value="P-loop_NTPase"/>
</dbReference>
<dbReference type="Pfam" id="PF00005">
    <property type="entry name" value="ABC_tran"/>
    <property type="match status" value="1"/>
</dbReference>
<accession>A0ABW0W296</accession>
<keyword evidence="5" id="KW-0029">Amino-acid transport</keyword>
<dbReference type="PANTHER" id="PTHR43820">
    <property type="entry name" value="HIGH-AFFINITY BRANCHED-CHAIN AMINO ACID TRANSPORT ATP-BINDING PROTEIN LIVF"/>
    <property type="match status" value="1"/>
</dbReference>
<evidence type="ECO:0000259" key="6">
    <source>
        <dbReference type="PROSITE" id="PS50893"/>
    </source>
</evidence>
<dbReference type="PANTHER" id="PTHR43820:SF5">
    <property type="entry name" value="HIGH-AFFINITY BRANCHED-CHAIN AMINO ACID TRANSPORT ATP-BINDING PROTEIN"/>
    <property type="match status" value="1"/>
</dbReference>
<protein>
    <submittedName>
        <fullName evidence="7">ABC transporter ATP-binding protein</fullName>
    </submittedName>
</protein>
<keyword evidence="4 7" id="KW-0067">ATP-binding</keyword>
<dbReference type="CDD" id="cd03224">
    <property type="entry name" value="ABC_TM1139_LivF_branched"/>
    <property type="match status" value="1"/>
</dbReference>
<evidence type="ECO:0000256" key="5">
    <source>
        <dbReference type="ARBA" id="ARBA00022970"/>
    </source>
</evidence>
<dbReference type="SUPFAM" id="SSF52540">
    <property type="entry name" value="P-loop containing nucleoside triphosphate hydrolases"/>
    <property type="match status" value="1"/>
</dbReference>
<dbReference type="InterPro" id="IPR003439">
    <property type="entry name" value="ABC_transporter-like_ATP-bd"/>
</dbReference>
<keyword evidence="3" id="KW-0547">Nucleotide-binding</keyword>
<evidence type="ECO:0000313" key="7">
    <source>
        <dbReference type="EMBL" id="MFC5652290.1"/>
    </source>
</evidence>
<evidence type="ECO:0000256" key="1">
    <source>
        <dbReference type="ARBA" id="ARBA00005417"/>
    </source>
</evidence>
<evidence type="ECO:0000313" key="8">
    <source>
        <dbReference type="Proteomes" id="UP001596047"/>
    </source>
</evidence>
<evidence type="ECO:0000256" key="4">
    <source>
        <dbReference type="ARBA" id="ARBA00022840"/>
    </source>
</evidence>
<dbReference type="InterPro" id="IPR017871">
    <property type="entry name" value="ABC_transporter-like_CS"/>
</dbReference>